<feature type="compositionally biased region" description="Pro residues" evidence="1">
    <location>
        <begin position="66"/>
        <end position="80"/>
    </location>
</feature>
<comment type="caution">
    <text evidence="2">The sequence shown here is derived from an EMBL/GenBank/DDBJ whole genome shotgun (WGS) entry which is preliminary data.</text>
</comment>
<evidence type="ECO:0000313" key="3">
    <source>
        <dbReference type="Proteomes" id="UP000541444"/>
    </source>
</evidence>
<organism evidence="2 3">
    <name type="scientific">Kingdonia uniflora</name>
    <dbReference type="NCBI Taxonomy" id="39325"/>
    <lineage>
        <taxon>Eukaryota</taxon>
        <taxon>Viridiplantae</taxon>
        <taxon>Streptophyta</taxon>
        <taxon>Embryophyta</taxon>
        <taxon>Tracheophyta</taxon>
        <taxon>Spermatophyta</taxon>
        <taxon>Magnoliopsida</taxon>
        <taxon>Ranunculales</taxon>
        <taxon>Circaeasteraceae</taxon>
        <taxon>Kingdonia</taxon>
    </lineage>
</organism>
<evidence type="ECO:0000256" key="1">
    <source>
        <dbReference type="SAM" id="MobiDB-lite"/>
    </source>
</evidence>
<feature type="region of interest" description="Disordered" evidence="1">
    <location>
        <begin position="45"/>
        <end position="104"/>
    </location>
</feature>
<reference evidence="2 3" key="1">
    <citation type="journal article" date="2020" name="IScience">
        <title>Genome Sequencing of the Endangered Kingdonia uniflora (Circaeasteraceae, Ranunculales) Reveals Potential Mechanisms of Evolutionary Specialization.</title>
        <authorList>
            <person name="Sun Y."/>
            <person name="Deng T."/>
            <person name="Zhang A."/>
            <person name="Moore M.J."/>
            <person name="Landis J.B."/>
            <person name="Lin N."/>
            <person name="Zhang H."/>
            <person name="Zhang X."/>
            <person name="Huang J."/>
            <person name="Zhang X."/>
            <person name="Sun H."/>
            <person name="Wang H."/>
        </authorList>
    </citation>
    <scope>NUCLEOTIDE SEQUENCE [LARGE SCALE GENOMIC DNA]</scope>
    <source>
        <strain evidence="2">TB1705</strain>
        <tissue evidence="2">Leaf</tissue>
    </source>
</reference>
<dbReference type="AlphaFoldDB" id="A0A7J7MF29"/>
<evidence type="ECO:0000313" key="2">
    <source>
        <dbReference type="EMBL" id="KAF6153515.1"/>
    </source>
</evidence>
<keyword evidence="3" id="KW-1185">Reference proteome</keyword>
<name>A0A7J7MF29_9MAGN</name>
<accession>A0A7J7MF29</accession>
<dbReference type="EMBL" id="JACGCM010001560">
    <property type="protein sequence ID" value="KAF6153515.1"/>
    <property type="molecule type" value="Genomic_DNA"/>
</dbReference>
<feature type="compositionally biased region" description="Low complexity" evidence="1">
    <location>
        <begin position="45"/>
        <end position="65"/>
    </location>
</feature>
<sequence length="118" mass="12946">MTKNNLFDFNNHKRRKVDSCSLDCDLSSQSIPSFSSFTEFASATKVSTSIQSSSTSNPSNSTPNPALIPNPTPNPAPIPNPTSRVPWSGSRPPRVPRRKGLIDPFSTKFESRQVLIAR</sequence>
<proteinExistence type="predicted"/>
<gene>
    <name evidence="2" type="ORF">GIB67_027382</name>
</gene>
<dbReference type="Proteomes" id="UP000541444">
    <property type="component" value="Unassembled WGS sequence"/>
</dbReference>
<protein>
    <submittedName>
        <fullName evidence="2">Uncharacterized protein</fullName>
    </submittedName>
</protein>